<keyword evidence="2" id="KW-1185">Reference proteome</keyword>
<protein>
    <submittedName>
        <fullName evidence="1">Uncharacterized protein</fullName>
    </submittedName>
</protein>
<dbReference type="KEGG" id="bda:FSZ17_06050"/>
<name>A0A5B8ZCR2_CYTDA</name>
<dbReference type="AlphaFoldDB" id="A0A5B8ZCR2"/>
<sequence length="35" mass="4255">MPAHFLLEIHQSDHCRNVRHTHNHLLAYSQMQLIY</sequence>
<dbReference type="EMBL" id="CP042593">
    <property type="protein sequence ID" value="QED50023.1"/>
    <property type="molecule type" value="Genomic_DNA"/>
</dbReference>
<evidence type="ECO:0000313" key="1">
    <source>
        <dbReference type="EMBL" id="QED50023.1"/>
    </source>
</evidence>
<reference evidence="2" key="1">
    <citation type="submission" date="2019-08" db="EMBL/GenBank/DDBJ databases">
        <authorList>
            <person name="Zheng X."/>
        </authorList>
    </citation>
    <scope>NUCLEOTIDE SEQUENCE [LARGE SCALE GENOMIC DNA]</scope>
    <source>
        <strain evidence="2">FJAT-25496</strain>
    </source>
</reference>
<evidence type="ECO:0000313" key="2">
    <source>
        <dbReference type="Proteomes" id="UP000321555"/>
    </source>
</evidence>
<accession>A0A5B8ZCR2</accession>
<dbReference type="Proteomes" id="UP000321555">
    <property type="component" value="Chromosome"/>
</dbReference>
<organism evidence="1 2">
    <name type="scientific">Cytobacillus dafuensis</name>
    <name type="common">Bacillus dafuensis</name>
    <dbReference type="NCBI Taxonomy" id="1742359"/>
    <lineage>
        <taxon>Bacteria</taxon>
        <taxon>Bacillati</taxon>
        <taxon>Bacillota</taxon>
        <taxon>Bacilli</taxon>
        <taxon>Bacillales</taxon>
        <taxon>Bacillaceae</taxon>
        <taxon>Cytobacillus</taxon>
    </lineage>
</organism>
<gene>
    <name evidence="1" type="ORF">FSZ17_06050</name>
</gene>
<proteinExistence type="predicted"/>